<dbReference type="PANTHER" id="PTHR30069">
    <property type="entry name" value="TONB-DEPENDENT OUTER MEMBRANE RECEPTOR"/>
    <property type="match status" value="1"/>
</dbReference>
<dbReference type="InterPro" id="IPR000531">
    <property type="entry name" value="Beta-barrel_TonB"/>
</dbReference>
<feature type="signal peptide" evidence="12">
    <location>
        <begin position="1"/>
        <end position="25"/>
    </location>
</feature>
<keyword evidence="5 12" id="KW-0732">Signal</keyword>
<dbReference type="GO" id="GO:0009279">
    <property type="term" value="C:cell outer membrane"/>
    <property type="evidence" value="ECO:0007669"/>
    <property type="project" value="UniProtKB-SubCell"/>
</dbReference>
<name>A0A2V3VS47_9SPHN</name>
<evidence type="ECO:0000256" key="12">
    <source>
        <dbReference type="SAM" id="SignalP"/>
    </source>
</evidence>
<dbReference type="EMBL" id="QJJM01000001">
    <property type="protein sequence ID" value="PXW79369.1"/>
    <property type="molecule type" value="Genomic_DNA"/>
</dbReference>
<sequence length="646" mass="69605">MPAPILKVTISASAFCGSLSAAAMAQDTLAEASQREPVIVVTANRTAQPIERVGQSITVIDSAEIERRQTQAVADILRTVPGVSITRNGGVGTSTSVFIRGAESDQTVALVDGIKLNDPSSPGGGFNFGNLLIGNIERIEVLRGPSSVLWGSQAIGGVINMITRQPTEDLSVNLRGEYGYRDTGQLVGNIAGKAGPLSASVGGGYFRTDGISAFSEARGGVEKDGYENYGANANFNLALSDAISVDARGWYSEGRVNIDGFPPPSFAFGDVNEESRTREFVGYTGVNAAFFDGRFRNRLGYAYTDTRRRNIALDGAPAETFVGHGRNERIEYQGIFDIAEGWQLTGGLERETSRFSSSSFGAAPSIGRARIDSVYAQIVATPFTGLTLTGGVRHDDHNRFGGATTFGASGVYANSQTGTTLRASYAEGFKAPSLFQLQSDFGNQLLQPERSKGWDAGITQDMVDGRLQASATYFRRTSDDLIIFISCPLPRTGICAGRPSGTYDNVSRARAEGVEIGLMMQPVDALRLQANYTYTDATNRSPGNANFGRQLVRRPQHSVTALIDYRWSFGLETGVTLTHVGANFDNANNSRKVEGYVLADLRASFPLTDRVEIYGRVENLFDERYETVFRYGSPGRAGYAGVRLTY</sequence>
<evidence type="ECO:0000256" key="1">
    <source>
        <dbReference type="ARBA" id="ARBA00004571"/>
    </source>
</evidence>
<dbReference type="RefSeq" id="WP_110297306.1">
    <property type="nucleotide sequence ID" value="NZ_QJJM01000001.1"/>
</dbReference>
<dbReference type="Proteomes" id="UP000248014">
    <property type="component" value="Unassembled WGS sequence"/>
</dbReference>
<dbReference type="PROSITE" id="PS52016">
    <property type="entry name" value="TONB_DEPENDENT_REC_3"/>
    <property type="match status" value="1"/>
</dbReference>
<evidence type="ECO:0000256" key="11">
    <source>
        <dbReference type="RuleBase" id="RU003357"/>
    </source>
</evidence>
<proteinExistence type="inferred from homology"/>
<evidence type="ECO:0000256" key="5">
    <source>
        <dbReference type="ARBA" id="ARBA00022729"/>
    </source>
</evidence>
<keyword evidence="6" id="KW-0406">Ion transport</keyword>
<dbReference type="CDD" id="cd01347">
    <property type="entry name" value="ligand_gated_channel"/>
    <property type="match status" value="1"/>
</dbReference>
<keyword evidence="3 10" id="KW-1134">Transmembrane beta strand</keyword>
<keyword evidence="9 10" id="KW-0998">Cell outer membrane</keyword>
<dbReference type="InterPro" id="IPR037066">
    <property type="entry name" value="Plug_dom_sf"/>
</dbReference>
<evidence type="ECO:0000256" key="6">
    <source>
        <dbReference type="ARBA" id="ARBA00023065"/>
    </source>
</evidence>
<evidence type="ECO:0000256" key="4">
    <source>
        <dbReference type="ARBA" id="ARBA00022692"/>
    </source>
</evidence>
<gene>
    <name evidence="15" type="ORF">C7451_101436</name>
</gene>
<dbReference type="Pfam" id="PF07715">
    <property type="entry name" value="Plug"/>
    <property type="match status" value="1"/>
</dbReference>
<feature type="domain" description="TonB-dependent receptor plug" evidence="14">
    <location>
        <begin position="51"/>
        <end position="158"/>
    </location>
</feature>
<dbReference type="InterPro" id="IPR039426">
    <property type="entry name" value="TonB-dep_rcpt-like"/>
</dbReference>
<feature type="chain" id="PRO_5016016405" evidence="12">
    <location>
        <begin position="26"/>
        <end position="646"/>
    </location>
</feature>
<feature type="domain" description="TonB-dependent receptor-like beta-barrel" evidence="13">
    <location>
        <begin position="167"/>
        <end position="620"/>
    </location>
</feature>
<evidence type="ECO:0000256" key="3">
    <source>
        <dbReference type="ARBA" id="ARBA00022452"/>
    </source>
</evidence>
<keyword evidence="2 10" id="KW-0813">Transport</keyword>
<dbReference type="Gene3D" id="2.170.130.10">
    <property type="entry name" value="TonB-dependent receptor, plug domain"/>
    <property type="match status" value="1"/>
</dbReference>
<organism evidence="15 16">
    <name type="scientific">Blastomonas natatoria</name>
    <dbReference type="NCBI Taxonomy" id="34015"/>
    <lineage>
        <taxon>Bacteria</taxon>
        <taxon>Pseudomonadati</taxon>
        <taxon>Pseudomonadota</taxon>
        <taxon>Alphaproteobacteria</taxon>
        <taxon>Sphingomonadales</taxon>
        <taxon>Sphingomonadaceae</taxon>
        <taxon>Blastomonas</taxon>
    </lineage>
</organism>
<evidence type="ECO:0000256" key="9">
    <source>
        <dbReference type="ARBA" id="ARBA00023237"/>
    </source>
</evidence>
<keyword evidence="8 10" id="KW-0472">Membrane</keyword>
<dbReference type="OrthoDB" id="9796221at2"/>
<keyword evidence="4 10" id="KW-0812">Transmembrane</keyword>
<comment type="caution">
    <text evidence="15">The sequence shown here is derived from an EMBL/GenBank/DDBJ whole genome shotgun (WGS) entry which is preliminary data.</text>
</comment>
<dbReference type="GO" id="GO:0006811">
    <property type="term" value="P:monoatomic ion transport"/>
    <property type="evidence" value="ECO:0007669"/>
    <property type="project" value="UniProtKB-KW"/>
</dbReference>
<dbReference type="SUPFAM" id="SSF56935">
    <property type="entry name" value="Porins"/>
    <property type="match status" value="1"/>
</dbReference>
<dbReference type="PANTHER" id="PTHR30069:SF53">
    <property type="entry name" value="COLICIN I RECEPTOR-RELATED"/>
    <property type="match status" value="1"/>
</dbReference>
<dbReference type="InterPro" id="IPR012910">
    <property type="entry name" value="Plug_dom"/>
</dbReference>
<evidence type="ECO:0000313" key="15">
    <source>
        <dbReference type="EMBL" id="PXW79369.1"/>
    </source>
</evidence>
<dbReference type="GO" id="GO:0015889">
    <property type="term" value="P:cobalamin transport"/>
    <property type="evidence" value="ECO:0007669"/>
    <property type="project" value="TreeGrafter"/>
</dbReference>
<dbReference type="AlphaFoldDB" id="A0A2V3VS47"/>
<keyword evidence="7 11" id="KW-0798">TonB box</keyword>
<reference evidence="15 16" key="1">
    <citation type="submission" date="2018-05" db="EMBL/GenBank/DDBJ databases">
        <title>Genomic Encyclopedia of Type Strains, Phase IV (KMG-IV): sequencing the most valuable type-strain genomes for metagenomic binning, comparative biology and taxonomic classification.</title>
        <authorList>
            <person name="Goeker M."/>
        </authorList>
    </citation>
    <scope>NUCLEOTIDE SEQUENCE [LARGE SCALE GENOMIC DNA]</scope>
    <source>
        <strain evidence="15 16">DSM 3183</strain>
    </source>
</reference>
<comment type="subcellular location">
    <subcellularLocation>
        <location evidence="1 10">Cell outer membrane</location>
        <topology evidence="1 10">Multi-pass membrane protein</topology>
    </subcellularLocation>
</comment>
<dbReference type="Pfam" id="PF00593">
    <property type="entry name" value="TonB_dep_Rec_b-barrel"/>
    <property type="match status" value="1"/>
</dbReference>
<comment type="similarity">
    <text evidence="10 11">Belongs to the TonB-dependent receptor family.</text>
</comment>
<evidence type="ECO:0000313" key="16">
    <source>
        <dbReference type="Proteomes" id="UP000248014"/>
    </source>
</evidence>
<dbReference type="InterPro" id="IPR036942">
    <property type="entry name" value="Beta-barrel_TonB_sf"/>
</dbReference>
<keyword evidence="16" id="KW-1185">Reference proteome</keyword>
<evidence type="ECO:0000259" key="13">
    <source>
        <dbReference type="Pfam" id="PF00593"/>
    </source>
</evidence>
<accession>A0A2V3VS47</accession>
<dbReference type="Gene3D" id="2.40.170.20">
    <property type="entry name" value="TonB-dependent receptor, beta-barrel domain"/>
    <property type="match status" value="1"/>
</dbReference>
<evidence type="ECO:0000259" key="14">
    <source>
        <dbReference type="Pfam" id="PF07715"/>
    </source>
</evidence>
<evidence type="ECO:0000256" key="7">
    <source>
        <dbReference type="ARBA" id="ARBA00023077"/>
    </source>
</evidence>
<evidence type="ECO:0000256" key="8">
    <source>
        <dbReference type="ARBA" id="ARBA00023136"/>
    </source>
</evidence>
<evidence type="ECO:0000256" key="10">
    <source>
        <dbReference type="PROSITE-ProRule" id="PRU01360"/>
    </source>
</evidence>
<evidence type="ECO:0000256" key="2">
    <source>
        <dbReference type="ARBA" id="ARBA00022448"/>
    </source>
</evidence>
<protein>
    <submittedName>
        <fullName evidence="15">Vitamin B12 transporter</fullName>
    </submittedName>
</protein>